<accession>A0A1R3XBL6</accession>
<keyword evidence="2 6" id="KW-0963">Cytoplasm</keyword>
<evidence type="ECO:0000313" key="7">
    <source>
        <dbReference type="EMBL" id="SIT86939.1"/>
    </source>
</evidence>
<keyword evidence="7" id="KW-0687">Ribonucleoprotein</keyword>
<dbReference type="Gene3D" id="3.40.50.150">
    <property type="entry name" value="Vaccinia Virus protein VP39"/>
    <property type="match status" value="1"/>
</dbReference>
<keyword evidence="8" id="KW-1185">Reference proteome</keyword>
<evidence type="ECO:0000256" key="3">
    <source>
        <dbReference type="ARBA" id="ARBA00022603"/>
    </source>
</evidence>
<comment type="catalytic activity">
    <reaction evidence="6">
        <text>L-lysyl-[protein] + 3 S-adenosyl-L-methionine = N(6),N(6),N(6)-trimethyl-L-lysyl-[protein] + 3 S-adenosyl-L-homocysteine + 3 H(+)</text>
        <dbReference type="Rhea" id="RHEA:54192"/>
        <dbReference type="Rhea" id="RHEA-COMP:9752"/>
        <dbReference type="Rhea" id="RHEA-COMP:13826"/>
        <dbReference type="ChEBI" id="CHEBI:15378"/>
        <dbReference type="ChEBI" id="CHEBI:29969"/>
        <dbReference type="ChEBI" id="CHEBI:57856"/>
        <dbReference type="ChEBI" id="CHEBI:59789"/>
        <dbReference type="ChEBI" id="CHEBI:61961"/>
    </reaction>
</comment>
<feature type="binding site" evidence="6">
    <location>
        <position position="158"/>
    </location>
    <ligand>
        <name>S-adenosyl-L-methionine</name>
        <dbReference type="ChEBI" id="CHEBI:59789"/>
    </ligand>
</feature>
<dbReference type="SUPFAM" id="SSF53335">
    <property type="entry name" value="S-adenosyl-L-methionine-dependent methyltransferases"/>
    <property type="match status" value="1"/>
</dbReference>
<organism evidence="7 8">
    <name type="scientific">Pontibaca methylaminivorans</name>
    <dbReference type="NCBI Taxonomy" id="515897"/>
    <lineage>
        <taxon>Bacteria</taxon>
        <taxon>Pseudomonadati</taxon>
        <taxon>Pseudomonadota</taxon>
        <taxon>Alphaproteobacteria</taxon>
        <taxon>Rhodobacterales</taxon>
        <taxon>Roseobacteraceae</taxon>
        <taxon>Pontibaca</taxon>
    </lineage>
</organism>
<dbReference type="InterPro" id="IPR050078">
    <property type="entry name" value="Ribosomal_L11_MeTrfase_PrmA"/>
</dbReference>
<comment type="function">
    <text evidence="6">Methylates ribosomal protein L11.</text>
</comment>
<proteinExistence type="inferred from homology"/>
<comment type="subcellular location">
    <subcellularLocation>
        <location evidence="6">Cytoplasm</location>
    </subcellularLocation>
</comment>
<dbReference type="GO" id="GO:0005737">
    <property type="term" value="C:cytoplasm"/>
    <property type="evidence" value="ECO:0007669"/>
    <property type="project" value="UniProtKB-SubCell"/>
</dbReference>
<dbReference type="GO" id="GO:0016279">
    <property type="term" value="F:protein-lysine N-methyltransferase activity"/>
    <property type="evidence" value="ECO:0007669"/>
    <property type="project" value="RHEA"/>
</dbReference>
<dbReference type="EC" id="2.1.1.-" evidence="6"/>
<evidence type="ECO:0000256" key="1">
    <source>
        <dbReference type="ARBA" id="ARBA00009741"/>
    </source>
</evidence>
<dbReference type="STRING" id="515897.SAMN05421849_2463"/>
<evidence type="ECO:0000256" key="2">
    <source>
        <dbReference type="ARBA" id="ARBA00022490"/>
    </source>
</evidence>
<comment type="similarity">
    <text evidence="1 6">Belongs to the methyltransferase superfamily. PrmA family.</text>
</comment>
<protein>
    <recommendedName>
        <fullName evidence="6">Ribosomal protein L11 methyltransferase</fullName>
        <shortName evidence="6">L11 Mtase</shortName>
        <ecNumber evidence="6">2.1.1.-</ecNumber>
    </recommendedName>
</protein>
<dbReference type="AlphaFoldDB" id="A0A1R3XBL6"/>
<dbReference type="InterPro" id="IPR029063">
    <property type="entry name" value="SAM-dependent_MTases_sf"/>
</dbReference>
<feature type="binding site" evidence="6">
    <location>
        <position position="181"/>
    </location>
    <ligand>
        <name>S-adenosyl-L-methionine</name>
        <dbReference type="ChEBI" id="CHEBI:59789"/>
    </ligand>
</feature>
<keyword evidence="4 6" id="KW-0808">Transferase</keyword>
<dbReference type="CDD" id="cd02440">
    <property type="entry name" value="AdoMet_MTases"/>
    <property type="match status" value="1"/>
</dbReference>
<dbReference type="PANTHER" id="PTHR43648">
    <property type="entry name" value="ELECTRON TRANSFER FLAVOPROTEIN BETA SUBUNIT LYSINE METHYLTRANSFERASE"/>
    <property type="match status" value="1"/>
</dbReference>
<dbReference type="RefSeq" id="WP_076650349.1">
    <property type="nucleotide sequence ID" value="NZ_FTPS01000003.1"/>
</dbReference>
<evidence type="ECO:0000313" key="8">
    <source>
        <dbReference type="Proteomes" id="UP000192455"/>
    </source>
</evidence>
<keyword evidence="5 6" id="KW-0949">S-adenosyl-L-methionine</keyword>
<evidence type="ECO:0000256" key="5">
    <source>
        <dbReference type="ARBA" id="ARBA00022691"/>
    </source>
</evidence>
<sequence>MPVFTALTTLPDEARAAALGTAMERMEPVPVGVGVFELEDGSGLWEVGGYFEAEPDAVALALLAAAFEARPFTVSELPETDWVAHVRRELAPVRAGRFWVHGSHDAGREPEGCVPLRIEAAMAFGTGHHGTTLGCLLMLEQLAAGADAPDPRRIIDVGSGTAVLAMAAAHLWEGAAIIASDIDPVAVEVARANLEVNGLSGRIACVEAAGLAHPELAALAPFDLILANILKGPLLALAPDFAASLAPGGHAILSGILTEQAAGVAQGYAQAGFAELSRMDLGDWTTLLLRRSG</sequence>
<dbReference type="Pfam" id="PF06325">
    <property type="entry name" value="PrmA"/>
    <property type="match status" value="1"/>
</dbReference>
<dbReference type="GO" id="GO:0032259">
    <property type="term" value="P:methylation"/>
    <property type="evidence" value="ECO:0007669"/>
    <property type="project" value="UniProtKB-KW"/>
</dbReference>
<evidence type="ECO:0000256" key="4">
    <source>
        <dbReference type="ARBA" id="ARBA00022679"/>
    </source>
</evidence>
<dbReference type="OrthoDB" id="9785995at2"/>
<dbReference type="GO" id="GO:0005840">
    <property type="term" value="C:ribosome"/>
    <property type="evidence" value="ECO:0007669"/>
    <property type="project" value="UniProtKB-KW"/>
</dbReference>
<evidence type="ECO:0000256" key="6">
    <source>
        <dbReference type="HAMAP-Rule" id="MF_00735"/>
    </source>
</evidence>
<keyword evidence="7" id="KW-0689">Ribosomal protein</keyword>
<dbReference type="EMBL" id="FTPS01000003">
    <property type="protein sequence ID" value="SIT86939.1"/>
    <property type="molecule type" value="Genomic_DNA"/>
</dbReference>
<dbReference type="Proteomes" id="UP000192455">
    <property type="component" value="Unassembled WGS sequence"/>
</dbReference>
<feature type="binding site" evidence="6">
    <location>
        <position position="132"/>
    </location>
    <ligand>
        <name>S-adenosyl-L-methionine</name>
        <dbReference type="ChEBI" id="CHEBI:59789"/>
    </ligand>
</feature>
<dbReference type="InterPro" id="IPR004498">
    <property type="entry name" value="Ribosomal_PrmA_MeTrfase"/>
</dbReference>
<feature type="binding site" evidence="6">
    <location>
        <position position="228"/>
    </location>
    <ligand>
        <name>S-adenosyl-L-methionine</name>
        <dbReference type="ChEBI" id="CHEBI:59789"/>
    </ligand>
</feature>
<keyword evidence="3 6" id="KW-0489">Methyltransferase</keyword>
<dbReference type="HAMAP" id="MF_00735">
    <property type="entry name" value="Methyltr_PrmA"/>
    <property type="match status" value="1"/>
</dbReference>
<gene>
    <name evidence="6" type="primary">prmA</name>
    <name evidence="7" type="ORF">SAMN05421849_2463</name>
</gene>
<dbReference type="PANTHER" id="PTHR43648:SF1">
    <property type="entry name" value="ELECTRON TRANSFER FLAVOPROTEIN BETA SUBUNIT LYSINE METHYLTRANSFERASE"/>
    <property type="match status" value="1"/>
</dbReference>
<name>A0A1R3XBL6_9RHOB</name>
<reference evidence="7 8" key="1">
    <citation type="submission" date="2017-01" db="EMBL/GenBank/DDBJ databases">
        <authorList>
            <person name="Mah S.A."/>
            <person name="Swanson W.J."/>
            <person name="Moy G.W."/>
            <person name="Vacquier V.D."/>
        </authorList>
    </citation>
    <scope>NUCLEOTIDE SEQUENCE [LARGE SCALE GENOMIC DNA]</scope>
    <source>
        <strain evidence="7 8">DSM 21219</strain>
    </source>
</reference>